<organism evidence="5 6">
    <name type="scientific">Panicum virgatum</name>
    <name type="common">Blackwell switchgrass</name>
    <dbReference type="NCBI Taxonomy" id="38727"/>
    <lineage>
        <taxon>Eukaryota</taxon>
        <taxon>Viridiplantae</taxon>
        <taxon>Streptophyta</taxon>
        <taxon>Embryophyta</taxon>
        <taxon>Tracheophyta</taxon>
        <taxon>Spermatophyta</taxon>
        <taxon>Magnoliopsida</taxon>
        <taxon>Liliopsida</taxon>
        <taxon>Poales</taxon>
        <taxon>Poaceae</taxon>
        <taxon>PACMAD clade</taxon>
        <taxon>Panicoideae</taxon>
        <taxon>Panicodae</taxon>
        <taxon>Paniceae</taxon>
        <taxon>Panicinae</taxon>
        <taxon>Panicum</taxon>
        <taxon>Panicum sect. Hiantes</taxon>
    </lineage>
</organism>
<evidence type="ECO:0000259" key="4">
    <source>
        <dbReference type="Pfam" id="PF02902"/>
    </source>
</evidence>
<evidence type="ECO:0000313" key="6">
    <source>
        <dbReference type="Proteomes" id="UP000823388"/>
    </source>
</evidence>
<dbReference type="Proteomes" id="UP000823388">
    <property type="component" value="Chromosome 6K"/>
</dbReference>
<dbReference type="InterPro" id="IPR003653">
    <property type="entry name" value="Peptidase_C48_C"/>
</dbReference>
<dbReference type="GO" id="GO:0006508">
    <property type="term" value="P:proteolysis"/>
    <property type="evidence" value="ECO:0007669"/>
    <property type="project" value="UniProtKB-KW"/>
</dbReference>
<protein>
    <recommendedName>
        <fullName evidence="4">Ubiquitin-like protease family profile domain-containing protein</fullName>
    </recommendedName>
</protein>
<dbReference type="InterPro" id="IPR038765">
    <property type="entry name" value="Papain-like_cys_pep_sf"/>
</dbReference>
<evidence type="ECO:0000313" key="5">
    <source>
        <dbReference type="EMBL" id="KAG2585001.1"/>
    </source>
</evidence>
<dbReference type="AlphaFoldDB" id="A0A8T0RG94"/>
<dbReference type="PANTHER" id="PTHR33018">
    <property type="entry name" value="OS10G0338966 PROTEIN-RELATED"/>
    <property type="match status" value="1"/>
</dbReference>
<feature type="domain" description="Ubiquitin-like protease family profile" evidence="4">
    <location>
        <begin position="36"/>
        <end position="116"/>
    </location>
</feature>
<evidence type="ECO:0000256" key="3">
    <source>
        <dbReference type="ARBA" id="ARBA00022801"/>
    </source>
</evidence>
<keyword evidence="2" id="KW-0645">Protease</keyword>
<evidence type="ECO:0000256" key="1">
    <source>
        <dbReference type="ARBA" id="ARBA00005234"/>
    </source>
</evidence>
<reference evidence="5" key="1">
    <citation type="submission" date="2020-05" db="EMBL/GenBank/DDBJ databases">
        <title>WGS assembly of Panicum virgatum.</title>
        <authorList>
            <person name="Lovell J.T."/>
            <person name="Jenkins J."/>
            <person name="Shu S."/>
            <person name="Juenger T.E."/>
            <person name="Schmutz J."/>
        </authorList>
    </citation>
    <scope>NUCLEOTIDE SEQUENCE</scope>
    <source>
        <strain evidence="5">AP13</strain>
    </source>
</reference>
<dbReference type="Gene3D" id="3.40.395.10">
    <property type="entry name" value="Adenoviral Proteinase, Chain A"/>
    <property type="match status" value="1"/>
</dbReference>
<keyword evidence="6" id="KW-1185">Reference proteome</keyword>
<dbReference type="PANTHER" id="PTHR33018:SF34">
    <property type="entry name" value="OS02G0472350 PROTEIN"/>
    <property type="match status" value="1"/>
</dbReference>
<dbReference type="Pfam" id="PF02902">
    <property type="entry name" value="Peptidase_C48"/>
    <property type="match status" value="1"/>
</dbReference>
<accession>A0A8T0RG94</accession>
<keyword evidence="3" id="KW-0378">Hydrolase</keyword>
<proteinExistence type="inferred from homology"/>
<sequence length="174" mass="19776">MHCNVGFLDPQIFSATLVQYKSKDVITVIKRAMNHDYVVGAYNTGSHWVLVIIAMKWNVVWYLDSAKNFPLAYSEHMETKMKKNSKTKPKLTHKTDIKCTQQPSGSLSCGFYVALNMYDLLGDINIIKKASDYKATQEVDQGALRMVQRMLCDFILKEIIDPKGSFHDEPAHAV</sequence>
<dbReference type="EMBL" id="CM029047">
    <property type="protein sequence ID" value="KAG2585001.1"/>
    <property type="molecule type" value="Genomic_DNA"/>
</dbReference>
<name>A0A8T0RG94_PANVG</name>
<dbReference type="GO" id="GO:0008234">
    <property type="term" value="F:cysteine-type peptidase activity"/>
    <property type="evidence" value="ECO:0007669"/>
    <property type="project" value="InterPro"/>
</dbReference>
<comment type="similarity">
    <text evidence="1">Belongs to the peptidase C48 family.</text>
</comment>
<evidence type="ECO:0000256" key="2">
    <source>
        <dbReference type="ARBA" id="ARBA00022670"/>
    </source>
</evidence>
<gene>
    <name evidence="5" type="ORF">PVAP13_6KG361606</name>
</gene>
<dbReference type="SUPFAM" id="SSF54001">
    <property type="entry name" value="Cysteine proteinases"/>
    <property type="match status" value="1"/>
</dbReference>
<comment type="caution">
    <text evidence="5">The sequence shown here is derived from an EMBL/GenBank/DDBJ whole genome shotgun (WGS) entry which is preliminary data.</text>
</comment>